<feature type="compositionally biased region" description="Basic and acidic residues" evidence="2">
    <location>
        <begin position="846"/>
        <end position="865"/>
    </location>
</feature>
<feature type="compositionally biased region" description="Basic residues" evidence="2">
    <location>
        <begin position="1081"/>
        <end position="1091"/>
    </location>
</feature>
<evidence type="ECO:0000313" key="5">
    <source>
        <dbReference type="Proteomes" id="UP001231189"/>
    </source>
</evidence>
<comment type="caution">
    <text evidence="4">The sequence shown here is derived from an EMBL/GenBank/DDBJ whole genome shotgun (WGS) entry which is preliminary data.</text>
</comment>
<feature type="compositionally biased region" description="Acidic residues" evidence="2">
    <location>
        <begin position="690"/>
        <end position="705"/>
    </location>
</feature>
<dbReference type="PROSITE" id="PS50158">
    <property type="entry name" value="ZF_CCHC"/>
    <property type="match status" value="1"/>
</dbReference>
<feature type="compositionally biased region" description="Basic residues" evidence="2">
    <location>
        <begin position="400"/>
        <end position="409"/>
    </location>
</feature>
<keyword evidence="1" id="KW-0479">Metal-binding</keyword>
<dbReference type="Pfam" id="PF00098">
    <property type="entry name" value="zf-CCHC"/>
    <property type="match status" value="1"/>
</dbReference>
<dbReference type="SMART" id="SM00343">
    <property type="entry name" value="ZnF_C2HC"/>
    <property type="match status" value="2"/>
</dbReference>
<protein>
    <recommendedName>
        <fullName evidence="3">CCHC-type domain-containing protein</fullName>
    </recommendedName>
</protein>
<feature type="compositionally biased region" description="Low complexity" evidence="2">
    <location>
        <begin position="720"/>
        <end position="742"/>
    </location>
</feature>
<feature type="compositionally biased region" description="Low complexity" evidence="2">
    <location>
        <begin position="970"/>
        <end position="979"/>
    </location>
</feature>
<sequence length="1571" mass="170864">MCLTRRFGDSGGDWEFALPERRRRRSGRTQGGRRSTARKGNRFAPLARFCSDGEDSLSDTCASDADGTSTSPSSSVLNLGRFWPDPAGEAPPPLPPVFSPGEGIQAPAAPPPPLDSSHFPPLPAAPDLGRNLLPAVGSGGSATTSPSFRVGELVVELPPGPGRPELRAPPPPLHLGFACCTGSAALSCGGPPGPAQGLGSALEAHVGVVGALGTFGPAQPPAAQRVHCTPSSEPSDCRHVAAGGIERSSAVRVLAGDVSTPPPPGLKWFWLPPETLDLTLAFPATSQDVNRNRSAAKRLTTHRDPCSGALVPHLEAMDRDRSYGKRPFDDYHGSYSRNREQDLRQKLDREQEEHRRQQRQRDRDLDRAGSSSWRSEGEGPRQDTRLPPPPPRGRDSGKNAGRRNLRQTRPHQGTTSAHSPGDGTGAGDAAATNPDAAHITCYNCGKQGHIQADCTDDPFCVNCKKVGHLSAMCAAFAKVLAPYWAGFGGGRQGFLCIEVPDEELQRPASNSATVILEGGRLSEEEVEEEFKDLVDENWNWQVRQLSASDFAIVFPSKESLRIAIRGGGLTLPSSKIKALVTVPLGDPLASETLEEIWVKLIGVPPPLRLAERLLLSTREVGRPMSVDEDSLSPVETPVRMSFGCRKGDVLPESIMLFVNLQGYRIKILRETAAAEDSPPRAPPSFPPGDDNGEREDDYEETDDDRWDGRRGKHLKEKRAAASAPSKGGSGPRKSVPLNAAPFSPPADDAALLTIPASARSQYGSNLTPTGNIFPLVAQIIKASVPSTSKLQPPEASDSDLLLQLDLPENLTSEERVSPTPGKALRLSEEDRAEVGWVTPPSVTSDQEYRRNSERRSKSNHDRPSRRLMLEAAEAEATVVTPAPPPSLDLHQAPAISKGGPPPSGQLLLLDAPIPALGAPVARAPRSKAPPVEAQRKSERAKGTSDGPVLERAIRATAEKNSMSKSSIEDSAAPSSATPAPGNPNPPSSFVAFQDSSVQHLVKVARDSCILFKSSEGSPAHAVTLLQARERAQAELLSAKRKLEEEKAKDKEEAMRTSTDQREESTCPEAGSEGEPCSGPGKTKKLAPKKRRIARRPTPPLKLFSLFALLLPRPVLALITRLVFDTGEGFPVRSNRFFFETSWFERPDFVPLVQLTWARLLSKVGGRDIIDWWSFMSSGLRQYLRGWNQNLGRDTKATKNALLTQIAQLDVLADSSGLDEDAWATRYHLEEQLLHIYKIEEEHWRQRGRVRWALQGDANTAYFHAVANGRRRKCNISALVTDSGTITDPKLIQQHVYDFYRSLLGSSAARMCGLAPDTWDRLSRVSEEENVNLALTFSETELEAIVKDMKTDTAPGPDGFPVVFFKRFWPQVKLGILHILNDFVLGRIDISRLNFGILSLIPKVPGADQITQYRPIALINEEDTIWARIIRAKYVDASDLFAGSGHGGSPFWKSLHKIKNLFKLALDKLPSAQQILTRHGPSNGLCALCGAPEDVSHIFFSCSLAIFAWSVTRQLLGCNWRPSNFAQFHDILSSFSAVEPKMQVKRKGGLKLDGARAKGAVRVSKANDVMME</sequence>
<keyword evidence="1" id="KW-0862">Zinc</keyword>
<evidence type="ECO:0000313" key="4">
    <source>
        <dbReference type="EMBL" id="KAK1620229.1"/>
    </source>
</evidence>
<dbReference type="SUPFAM" id="SSF57756">
    <property type="entry name" value="Retrovirus zinc finger-like domains"/>
    <property type="match status" value="1"/>
</dbReference>
<dbReference type="Proteomes" id="UP001231189">
    <property type="component" value="Unassembled WGS sequence"/>
</dbReference>
<dbReference type="InterPro" id="IPR001878">
    <property type="entry name" value="Znf_CCHC"/>
</dbReference>
<feature type="compositionally biased region" description="Pro residues" evidence="2">
    <location>
        <begin position="89"/>
        <end position="98"/>
    </location>
</feature>
<feature type="compositionally biased region" description="Basic and acidic residues" evidence="2">
    <location>
        <begin position="375"/>
        <end position="384"/>
    </location>
</feature>
<feature type="region of interest" description="Disordered" evidence="2">
    <location>
        <begin position="921"/>
        <end position="990"/>
    </location>
</feature>
<feature type="compositionally biased region" description="Polar residues" evidence="2">
    <location>
        <begin position="58"/>
        <end position="77"/>
    </location>
</feature>
<dbReference type="EMBL" id="JAUUTY010000006">
    <property type="protein sequence ID" value="KAK1620229.1"/>
    <property type="molecule type" value="Genomic_DNA"/>
</dbReference>
<feature type="compositionally biased region" description="Basic and acidic residues" evidence="2">
    <location>
        <begin position="1042"/>
        <end position="1064"/>
    </location>
</feature>
<feature type="compositionally biased region" description="Basic and acidic residues" evidence="2">
    <location>
        <begin position="315"/>
        <end position="367"/>
    </location>
</feature>
<evidence type="ECO:0000256" key="1">
    <source>
        <dbReference type="PROSITE-ProRule" id="PRU00047"/>
    </source>
</evidence>
<dbReference type="PANTHER" id="PTHR33170">
    <property type="entry name" value="DUF4283 DOMAIN-CONTAINING PROTEIN-RELATED"/>
    <property type="match status" value="1"/>
</dbReference>
<reference evidence="4" key="1">
    <citation type="submission" date="2023-07" db="EMBL/GenBank/DDBJ databases">
        <title>A chromosome-level genome assembly of Lolium multiflorum.</title>
        <authorList>
            <person name="Chen Y."/>
            <person name="Copetti D."/>
            <person name="Kolliker R."/>
            <person name="Studer B."/>
        </authorList>
    </citation>
    <scope>NUCLEOTIDE SEQUENCE</scope>
    <source>
        <strain evidence="4">02402/16</strain>
        <tissue evidence="4">Leaf</tissue>
    </source>
</reference>
<gene>
    <name evidence="4" type="ORF">QYE76_025746</name>
</gene>
<feature type="compositionally biased region" description="Basic and acidic residues" evidence="2">
    <location>
        <begin position="933"/>
        <end position="942"/>
    </location>
</feature>
<dbReference type="GO" id="GO:0003676">
    <property type="term" value="F:nucleic acid binding"/>
    <property type="evidence" value="ECO:0007669"/>
    <property type="project" value="InterPro"/>
</dbReference>
<organism evidence="4 5">
    <name type="scientific">Lolium multiflorum</name>
    <name type="common">Italian ryegrass</name>
    <name type="synonym">Lolium perenne subsp. multiflorum</name>
    <dbReference type="NCBI Taxonomy" id="4521"/>
    <lineage>
        <taxon>Eukaryota</taxon>
        <taxon>Viridiplantae</taxon>
        <taxon>Streptophyta</taxon>
        <taxon>Embryophyta</taxon>
        <taxon>Tracheophyta</taxon>
        <taxon>Spermatophyta</taxon>
        <taxon>Magnoliopsida</taxon>
        <taxon>Liliopsida</taxon>
        <taxon>Poales</taxon>
        <taxon>Poaceae</taxon>
        <taxon>BOP clade</taxon>
        <taxon>Pooideae</taxon>
        <taxon>Poodae</taxon>
        <taxon>Poeae</taxon>
        <taxon>Poeae Chloroplast Group 2 (Poeae type)</taxon>
        <taxon>Loliodinae</taxon>
        <taxon>Loliinae</taxon>
        <taxon>Lolium</taxon>
    </lineage>
</organism>
<dbReference type="InterPro" id="IPR036875">
    <property type="entry name" value="Znf_CCHC_sf"/>
</dbReference>
<proteinExistence type="predicted"/>
<feature type="region of interest" description="Disordered" evidence="2">
    <location>
        <begin position="296"/>
        <end position="431"/>
    </location>
</feature>
<feature type="region of interest" description="Disordered" evidence="2">
    <location>
        <begin position="1"/>
        <end position="147"/>
    </location>
</feature>
<dbReference type="GO" id="GO:0008270">
    <property type="term" value="F:zinc ion binding"/>
    <property type="evidence" value="ECO:0007669"/>
    <property type="project" value="UniProtKB-KW"/>
</dbReference>
<feature type="compositionally biased region" description="Pro residues" evidence="2">
    <location>
        <begin position="108"/>
        <end position="124"/>
    </location>
</feature>
<evidence type="ECO:0000256" key="2">
    <source>
        <dbReference type="SAM" id="MobiDB-lite"/>
    </source>
</evidence>
<dbReference type="Gene3D" id="4.10.60.10">
    <property type="entry name" value="Zinc finger, CCHC-type"/>
    <property type="match status" value="1"/>
</dbReference>
<feature type="region of interest" description="Disordered" evidence="2">
    <location>
        <begin position="878"/>
        <end position="904"/>
    </location>
</feature>
<feature type="region of interest" description="Disordered" evidence="2">
    <location>
        <begin position="809"/>
        <end position="865"/>
    </location>
</feature>
<evidence type="ECO:0000259" key="3">
    <source>
        <dbReference type="PROSITE" id="PS50158"/>
    </source>
</evidence>
<feature type="domain" description="CCHC-type" evidence="3">
    <location>
        <begin position="441"/>
        <end position="456"/>
    </location>
</feature>
<accession>A0AAD8RHD7</accession>
<name>A0AAD8RHD7_LOLMU</name>
<feature type="region of interest" description="Disordered" evidence="2">
    <location>
        <begin position="1042"/>
        <end position="1091"/>
    </location>
</feature>
<keyword evidence="5" id="KW-1185">Reference proteome</keyword>
<feature type="region of interest" description="Disordered" evidence="2">
    <location>
        <begin position="671"/>
        <end position="742"/>
    </location>
</feature>
<keyword evidence="1" id="KW-0863">Zinc-finger</keyword>